<dbReference type="EMBL" id="JAUSUU010000007">
    <property type="protein sequence ID" value="MDQ0336041.1"/>
    <property type="molecule type" value="Genomic_DNA"/>
</dbReference>
<dbReference type="SMART" id="SM00860">
    <property type="entry name" value="SMI1_KNR4"/>
    <property type="match status" value="1"/>
</dbReference>
<dbReference type="Pfam" id="PF09346">
    <property type="entry name" value="SMI1_KNR4"/>
    <property type="match status" value="1"/>
</dbReference>
<dbReference type="PANTHER" id="PTHR47432:SF1">
    <property type="entry name" value="CELL WALL ASSEMBLY REGULATOR SMI1"/>
    <property type="match status" value="1"/>
</dbReference>
<reference evidence="2" key="1">
    <citation type="submission" date="2021-03" db="EMBL/GenBank/DDBJ databases">
        <title>Genomic Encyclopedia of Type Strains, Phase IV (KMG-IV): sequencing the most valuable type-strain genomes for metagenomic binning, comparative biology and taxonomic classification.</title>
        <authorList>
            <person name="Goeker M."/>
        </authorList>
    </citation>
    <scope>NUCLEOTIDE SEQUENCE</scope>
    <source>
        <strain evidence="2">DSM 15523</strain>
        <strain evidence="3 5">DSM 16476</strain>
    </source>
</reference>
<dbReference type="AlphaFoldDB" id="A0A9X0YP45"/>
<dbReference type="InterPro" id="IPR018958">
    <property type="entry name" value="Knr4/Smi1-like_dom"/>
</dbReference>
<dbReference type="RefSeq" id="WP_057779922.1">
    <property type="nucleotide sequence ID" value="NZ_JAGGJQ010000007.1"/>
</dbReference>
<dbReference type="OrthoDB" id="355909at2"/>
<dbReference type="Gene3D" id="3.40.1580.10">
    <property type="entry name" value="SMI1/KNR4-like"/>
    <property type="match status" value="1"/>
</dbReference>
<dbReference type="Proteomes" id="UP001138672">
    <property type="component" value="Unassembled WGS sequence"/>
</dbReference>
<dbReference type="SUPFAM" id="SSF160631">
    <property type="entry name" value="SMI1/KNR4-like"/>
    <property type="match status" value="1"/>
</dbReference>
<evidence type="ECO:0000313" key="2">
    <source>
        <dbReference type="EMBL" id="MBP1840546.1"/>
    </source>
</evidence>
<dbReference type="Proteomes" id="UP001231587">
    <property type="component" value="Unassembled WGS sequence"/>
</dbReference>
<keyword evidence="5" id="KW-1185">Reference proteome</keyword>
<organism evidence="2 4">
    <name type="scientific">Formosa algae</name>
    <dbReference type="NCBI Taxonomy" id="225843"/>
    <lineage>
        <taxon>Bacteria</taxon>
        <taxon>Pseudomonadati</taxon>
        <taxon>Bacteroidota</taxon>
        <taxon>Flavobacteriia</taxon>
        <taxon>Flavobacteriales</taxon>
        <taxon>Flavobacteriaceae</taxon>
        <taxon>Formosa</taxon>
    </lineage>
</organism>
<dbReference type="PANTHER" id="PTHR47432">
    <property type="entry name" value="CELL WALL ASSEMBLY REGULATOR SMI1"/>
    <property type="match status" value="1"/>
</dbReference>
<comment type="caution">
    <text evidence="2">The sequence shown here is derived from an EMBL/GenBank/DDBJ whole genome shotgun (WGS) entry which is preliminary data.</text>
</comment>
<accession>A0A9X0YP45</accession>
<proteinExistence type="predicted"/>
<protein>
    <submittedName>
        <fullName evidence="2">Cell wall assembly regulator SMI1</fullName>
    </submittedName>
</protein>
<dbReference type="EMBL" id="JAGGJQ010000007">
    <property type="protein sequence ID" value="MBP1840546.1"/>
    <property type="molecule type" value="Genomic_DNA"/>
</dbReference>
<sequence length="349" mass="40333">MSHITAYSDHVKQMNWEDFNFKILLIDTLPALKDATHYSNSFTFRDALLEATEKASGKSVFKLLFITPDNDSIHKFYGIAYLEDKTIFTFEIEHTPKFETWFSVIHNEEDETPTASVYTFSTNGYSSQPLSNFKSFTFQDHTGTFIDHCIPNQFIAERLAKEKNDFLAPFIQLKAQVDMKELAQSFIALVTEKGLSINPPHNNDALYATFEAESGFPFPQLIKDYLSLHNGIERCAIMGAEDIYNEWKEWKNVYDEWTQEELFNTYSTNTGKALLMYTTPYWIPFFDLQNGNFLAFDFAPNTKGTAGQIIRFGADQEIGYIEAEDLNTFLRSLIDNTTDIEDHEWFYKA</sequence>
<feature type="domain" description="Knr4/Smi1-like" evidence="1">
    <location>
        <begin position="201"/>
        <end position="332"/>
    </location>
</feature>
<evidence type="ECO:0000313" key="5">
    <source>
        <dbReference type="Proteomes" id="UP001231587"/>
    </source>
</evidence>
<name>A0A9X0YP45_9FLAO</name>
<gene>
    <name evidence="2" type="ORF">J2Z56_002476</name>
    <name evidence="3" type="ORF">J2Z57_002493</name>
</gene>
<dbReference type="InterPro" id="IPR051873">
    <property type="entry name" value="KNR4/SMI1_regulator"/>
</dbReference>
<dbReference type="InterPro" id="IPR037883">
    <property type="entry name" value="Knr4/Smi1-like_sf"/>
</dbReference>
<evidence type="ECO:0000313" key="3">
    <source>
        <dbReference type="EMBL" id="MDQ0336041.1"/>
    </source>
</evidence>
<evidence type="ECO:0000259" key="1">
    <source>
        <dbReference type="SMART" id="SM00860"/>
    </source>
</evidence>
<evidence type="ECO:0000313" key="4">
    <source>
        <dbReference type="Proteomes" id="UP001138672"/>
    </source>
</evidence>
<dbReference type="GO" id="GO:0043332">
    <property type="term" value="C:mating projection tip"/>
    <property type="evidence" value="ECO:0007669"/>
    <property type="project" value="TreeGrafter"/>
</dbReference>